<reference evidence="2" key="2">
    <citation type="submission" date="2012-06" db="EMBL/GenBank/DDBJ databases">
        <authorList>
            <person name="Yu Y."/>
            <person name="Currie J."/>
            <person name="Lomeli R."/>
            <person name="Angelova A."/>
            <person name="Collura K."/>
            <person name="Wissotski M."/>
            <person name="Campos D."/>
            <person name="Kudrna D."/>
            <person name="Golser W."/>
            <person name="Ashely E."/>
            <person name="Descour A."/>
            <person name="Fernandes J."/>
            <person name="Soderlund C."/>
            <person name="Walbot V."/>
        </authorList>
    </citation>
    <scope>NUCLEOTIDE SEQUENCE</scope>
    <source>
        <strain evidence="2">B73</strain>
    </source>
</reference>
<dbReference type="EMBL" id="BT054639">
    <property type="protein sequence ID" value="ACL53246.1"/>
    <property type="molecule type" value="mRNA"/>
</dbReference>
<proteinExistence type="evidence at transcript level"/>
<organism evidence="2">
    <name type="scientific">Zea mays</name>
    <name type="common">Maize</name>
    <dbReference type="NCBI Taxonomy" id="4577"/>
    <lineage>
        <taxon>Eukaryota</taxon>
        <taxon>Viridiplantae</taxon>
        <taxon>Streptophyta</taxon>
        <taxon>Embryophyta</taxon>
        <taxon>Tracheophyta</taxon>
        <taxon>Spermatophyta</taxon>
        <taxon>Magnoliopsida</taxon>
        <taxon>Liliopsida</taxon>
        <taxon>Poales</taxon>
        <taxon>Poaceae</taxon>
        <taxon>PACMAD clade</taxon>
        <taxon>Panicoideae</taxon>
        <taxon>Andropogonodae</taxon>
        <taxon>Andropogoneae</taxon>
        <taxon>Tripsacinae</taxon>
        <taxon>Zea</taxon>
    </lineage>
</organism>
<dbReference type="AlphaFoldDB" id="B7ZZ97"/>
<feature type="region of interest" description="Disordered" evidence="1">
    <location>
        <begin position="1"/>
        <end position="20"/>
    </location>
</feature>
<evidence type="ECO:0000313" key="2">
    <source>
        <dbReference type="EMBL" id="ACL53246.1"/>
    </source>
</evidence>
<sequence length="60" mass="6944">MHGTIHSLRGGIFNTHPIQPQSSENLRNIRVLFYFAFFSFPNSNPYKHIHTHIYATSTKA</sequence>
<dbReference type="HOGENOM" id="CLU_2945085_0_0_1"/>
<accession>B7ZZ97</accession>
<evidence type="ECO:0000256" key="1">
    <source>
        <dbReference type="SAM" id="MobiDB-lite"/>
    </source>
</evidence>
<reference evidence="2" key="1">
    <citation type="journal article" date="2009" name="PLoS Genet.">
        <title>Sequencing, mapping, and analysis of 27,455 maize full-length cDNAs.</title>
        <authorList>
            <person name="Soderlund C."/>
            <person name="Descour A."/>
            <person name="Kudrna D."/>
            <person name="Bomhoff M."/>
            <person name="Boyd L."/>
            <person name="Currie J."/>
            <person name="Angelova A."/>
            <person name="Collura K."/>
            <person name="Wissotski M."/>
            <person name="Ashley E."/>
            <person name="Morrow D."/>
            <person name="Fernandes J."/>
            <person name="Walbot V."/>
            <person name="Yu Y."/>
        </authorList>
    </citation>
    <scope>NUCLEOTIDE SEQUENCE</scope>
    <source>
        <strain evidence="2">B73</strain>
    </source>
</reference>
<protein>
    <submittedName>
        <fullName evidence="2">Uncharacterized protein</fullName>
    </submittedName>
</protein>
<name>B7ZZ97_MAIZE</name>